<name>A0A5M3VZX2_9ACTN</name>
<sequence length="567" mass="60812">MMAKLLSVNVGMPKDVSWQGKTVHTGVWKSAAAGPRMARRLNIDGDGQGDLQGHGGEQRAVLVYQIQSYAYWQEYFGRSDFVFGQFGENFTVDGLPDDEVCVGDRYRIGEAEFEVTQPRVTCYRVGLRLGEPELPALLVSHHRPGFYLRVITEGNVRAGEDIVRTRVGPEALSVADLDALLYLPGRDPDLLRRALAIPALSPGWQGSFRELAAAPAARSTGWDGFRPLRVTKIVHETPSVLSIELEAEDGAKLPAAEAGQYLTLRIDGAADPPPVRSYSLSSAPGAPAYRLSVKREEHGFVSKYLHASLRAGAVLEAAAPRGEFTLAPGTGPVALVSAGIGVTPVMAMLHQLAAEHAGRPVWWVHVARNRREHAFAREAHTLLAALREAHEHVFYTAAPAAPGVRHGRPTVASLAELGIPGQATAYLCGPGPFMAAIQDALVRIGLTADRIHTELFGARSPVNPGVAGRLRVPPHQPPGEPGTGPMITFARSGLSVPWSPRHGSVLDLADACDVPTRWACRTGVCHTCVTPLLAGDVEYRPLPLEPPGPGEVLVCCARPKGDLVLDL</sequence>
<dbReference type="GO" id="GO:0016491">
    <property type="term" value="F:oxidoreductase activity"/>
    <property type="evidence" value="ECO:0007669"/>
    <property type="project" value="InterPro"/>
</dbReference>
<evidence type="ECO:0000259" key="4">
    <source>
        <dbReference type="PROSITE" id="PS51384"/>
    </source>
</evidence>
<dbReference type="Pfam" id="PF03473">
    <property type="entry name" value="MOSC"/>
    <property type="match status" value="1"/>
</dbReference>
<dbReference type="InterPro" id="IPR008333">
    <property type="entry name" value="Cbr1-like_FAD-bd_dom"/>
</dbReference>
<evidence type="ECO:0000256" key="1">
    <source>
        <dbReference type="ARBA" id="ARBA00022714"/>
    </source>
</evidence>
<dbReference type="InterPro" id="IPR001041">
    <property type="entry name" value="2Fe-2S_ferredoxin-type"/>
</dbReference>
<dbReference type="Pfam" id="PF03475">
    <property type="entry name" value="YiiM_3-alpha"/>
    <property type="match status" value="1"/>
</dbReference>
<dbReference type="PRINTS" id="PR00409">
    <property type="entry name" value="PHDIOXRDTASE"/>
</dbReference>
<dbReference type="Pfam" id="PF00111">
    <property type="entry name" value="Fer2"/>
    <property type="match status" value="1"/>
</dbReference>
<dbReference type="EMBL" id="BLAD01000058">
    <property type="protein sequence ID" value="GES02385.1"/>
    <property type="molecule type" value="Genomic_DNA"/>
</dbReference>
<dbReference type="InterPro" id="IPR012675">
    <property type="entry name" value="Beta-grasp_dom_sf"/>
</dbReference>
<keyword evidence="1" id="KW-0479">Metal-binding</keyword>
<dbReference type="GO" id="GO:0030151">
    <property type="term" value="F:molybdenum ion binding"/>
    <property type="evidence" value="ECO:0007669"/>
    <property type="project" value="InterPro"/>
</dbReference>
<dbReference type="AlphaFoldDB" id="A0A5M3VZX2"/>
<dbReference type="PANTHER" id="PTHR30212:SF2">
    <property type="entry name" value="PROTEIN YIIM"/>
    <property type="match status" value="1"/>
</dbReference>
<dbReference type="InterPro" id="IPR005163">
    <property type="entry name" value="Tri_helical_YiiM-like"/>
</dbReference>
<keyword evidence="6" id="KW-1185">Reference proteome</keyword>
<dbReference type="Proteomes" id="UP000334990">
    <property type="component" value="Unassembled WGS sequence"/>
</dbReference>
<dbReference type="PROSITE" id="PS51340">
    <property type="entry name" value="MOSC"/>
    <property type="match status" value="1"/>
</dbReference>
<dbReference type="Pfam" id="PF00970">
    <property type="entry name" value="FAD_binding_6"/>
    <property type="match status" value="1"/>
</dbReference>
<dbReference type="InterPro" id="IPR017927">
    <property type="entry name" value="FAD-bd_FR_type"/>
</dbReference>
<feature type="domain" description="MOSC" evidence="3">
    <location>
        <begin position="30"/>
        <end position="165"/>
    </location>
</feature>
<dbReference type="Pfam" id="PF00175">
    <property type="entry name" value="NAD_binding_1"/>
    <property type="match status" value="1"/>
</dbReference>
<reference evidence="5 6" key="1">
    <citation type="submission" date="2019-10" db="EMBL/GenBank/DDBJ databases">
        <title>Whole genome shotgun sequence of Acrocarpospora corrugata NBRC 13972.</title>
        <authorList>
            <person name="Ichikawa N."/>
            <person name="Kimura A."/>
            <person name="Kitahashi Y."/>
            <person name="Komaki H."/>
            <person name="Oguchi A."/>
        </authorList>
    </citation>
    <scope>NUCLEOTIDE SEQUENCE [LARGE SCALE GENOMIC DNA]</scope>
    <source>
        <strain evidence="5 6">NBRC 13972</strain>
    </source>
</reference>
<dbReference type="Gene3D" id="3.40.50.80">
    <property type="entry name" value="Nucleotide-binding domain of ferredoxin-NADP reductase (FNR) module"/>
    <property type="match status" value="1"/>
</dbReference>
<accession>A0A5M3VZX2</accession>
<dbReference type="InterPro" id="IPR052353">
    <property type="entry name" value="Benzoxazolinone_Detox_Enz"/>
</dbReference>
<dbReference type="Gene3D" id="2.40.30.10">
    <property type="entry name" value="Translation factors"/>
    <property type="match status" value="1"/>
</dbReference>
<dbReference type="SUPFAM" id="SSF63380">
    <property type="entry name" value="Riboflavin synthase domain-like"/>
    <property type="match status" value="1"/>
</dbReference>
<gene>
    <name evidence="5" type="ORF">Acor_44510</name>
</gene>
<dbReference type="InterPro" id="IPR005302">
    <property type="entry name" value="MoCF_Sase_C"/>
</dbReference>
<keyword evidence="1" id="KW-0408">Iron</keyword>
<dbReference type="InterPro" id="IPR001433">
    <property type="entry name" value="OxRdtase_FAD/NAD-bd"/>
</dbReference>
<evidence type="ECO:0000256" key="2">
    <source>
        <dbReference type="ARBA" id="ARBA00023014"/>
    </source>
</evidence>
<dbReference type="GO" id="GO:0051537">
    <property type="term" value="F:2 iron, 2 sulfur cluster binding"/>
    <property type="evidence" value="ECO:0007669"/>
    <property type="project" value="UniProtKB-KW"/>
</dbReference>
<dbReference type="Gene3D" id="3.10.20.30">
    <property type="match status" value="1"/>
</dbReference>
<dbReference type="Gene3D" id="2.40.33.20">
    <property type="entry name" value="PK beta-barrel domain-like"/>
    <property type="match status" value="1"/>
</dbReference>
<dbReference type="InterPro" id="IPR011037">
    <property type="entry name" value="Pyrv_Knase-like_insert_dom_sf"/>
</dbReference>
<evidence type="ECO:0000313" key="6">
    <source>
        <dbReference type="Proteomes" id="UP000334990"/>
    </source>
</evidence>
<proteinExistence type="predicted"/>
<evidence type="ECO:0000259" key="3">
    <source>
        <dbReference type="PROSITE" id="PS51340"/>
    </source>
</evidence>
<protein>
    <submittedName>
        <fullName evidence="5">Sulfurase</fullName>
    </submittedName>
</protein>
<keyword evidence="2" id="KW-0411">Iron-sulfur</keyword>
<dbReference type="PANTHER" id="PTHR30212">
    <property type="entry name" value="PROTEIN YIIM"/>
    <property type="match status" value="1"/>
</dbReference>
<dbReference type="InterPro" id="IPR017938">
    <property type="entry name" value="Riboflavin_synthase-like_b-brl"/>
</dbReference>
<dbReference type="GO" id="GO:0030170">
    <property type="term" value="F:pyridoxal phosphate binding"/>
    <property type="evidence" value="ECO:0007669"/>
    <property type="project" value="InterPro"/>
</dbReference>
<dbReference type="PROSITE" id="PS51384">
    <property type="entry name" value="FAD_FR"/>
    <property type="match status" value="1"/>
</dbReference>
<feature type="domain" description="FAD-binding FR-type" evidence="4">
    <location>
        <begin position="223"/>
        <end position="327"/>
    </location>
</feature>
<dbReference type="CDD" id="cd00207">
    <property type="entry name" value="fer2"/>
    <property type="match status" value="1"/>
</dbReference>
<dbReference type="SUPFAM" id="SSF50800">
    <property type="entry name" value="PK beta-barrel domain-like"/>
    <property type="match status" value="1"/>
</dbReference>
<dbReference type="SUPFAM" id="SSF54292">
    <property type="entry name" value="2Fe-2S ferredoxin-like"/>
    <property type="match status" value="1"/>
</dbReference>
<dbReference type="SUPFAM" id="SSF52343">
    <property type="entry name" value="Ferredoxin reductase-like, C-terminal NADP-linked domain"/>
    <property type="match status" value="1"/>
</dbReference>
<organism evidence="5 6">
    <name type="scientific">Acrocarpospora corrugata</name>
    <dbReference type="NCBI Taxonomy" id="35763"/>
    <lineage>
        <taxon>Bacteria</taxon>
        <taxon>Bacillati</taxon>
        <taxon>Actinomycetota</taxon>
        <taxon>Actinomycetes</taxon>
        <taxon>Streptosporangiales</taxon>
        <taxon>Streptosporangiaceae</taxon>
        <taxon>Acrocarpospora</taxon>
    </lineage>
</organism>
<evidence type="ECO:0000313" key="5">
    <source>
        <dbReference type="EMBL" id="GES02385.1"/>
    </source>
</evidence>
<keyword evidence="1" id="KW-0001">2Fe-2S</keyword>
<dbReference type="InterPro" id="IPR036010">
    <property type="entry name" value="2Fe-2S_ferredoxin-like_sf"/>
</dbReference>
<dbReference type="CDD" id="cd06184">
    <property type="entry name" value="flavohem_like_fad_nad_binding"/>
    <property type="match status" value="1"/>
</dbReference>
<comment type="caution">
    <text evidence="5">The sequence shown here is derived from an EMBL/GenBank/DDBJ whole genome shotgun (WGS) entry which is preliminary data.</text>
</comment>
<dbReference type="InterPro" id="IPR039261">
    <property type="entry name" value="FNR_nucleotide-bd"/>
</dbReference>